<feature type="region of interest" description="Disordered" evidence="1">
    <location>
        <begin position="54"/>
        <end position="110"/>
    </location>
</feature>
<dbReference type="Proteomes" id="UP000030765">
    <property type="component" value="Unassembled WGS sequence"/>
</dbReference>
<dbReference type="AlphaFoldDB" id="A0A084WS96"/>
<dbReference type="VEuPathDB" id="VectorBase:ASIC021382"/>
<sequence length="110" mass="11938">MGNGLLPSRPVKRPAECRSDRGGSIFGAGASRRGSWTRRSQIAEYVVNDARKRTFRRKPTDGGDVHCGSPACGGQNPPAKTRPTARTPSSAFRAPTLRRKSKPPPGRKIR</sequence>
<gene>
    <name evidence="2" type="ORF">ZHAS_00021382</name>
</gene>
<evidence type="ECO:0000313" key="2">
    <source>
        <dbReference type="EMBL" id="KFB53090.1"/>
    </source>
</evidence>
<feature type="compositionally biased region" description="Basic residues" evidence="1">
    <location>
        <begin position="96"/>
        <end position="110"/>
    </location>
</feature>
<dbReference type="EnsemblMetazoa" id="ASIC021382-RA">
    <property type="protein sequence ID" value="ASIC021382-PA"/>
    <property type="gene ID" value="ASIC021382"/>
</dbReference>
<keyword evidence="4" id="KW-1185">Reference proteome</keyword>
<reference evidence="2 4" key="1">
    <citation type="journal article" date="2014" name="BMC Genomics">
        <title>Genome sequence of Anopheles sinensis provides insight into genetics basis of mosquito competence for malaria parasites.</title>
        <authorList>
            <person name="Zhou D."/>
            <person name="Zhang D."/>
            <person name="Ding G."/>
            <person name="Shi L."/>
            <person name="Hou Q."/>
            <person name="Ye Y."/>
            <person name="Xu Y."/>
            <person name="Zhou H."/>
            <person name="Xiong C."/>
            <person name="Li S."/>
            <person name="Yu J."/>
            <person name="Hong S."/>
            <person name="Yu X."/>
            <person name="Zou P."/>
            <person name="Chen C."/>
            <person name="Chang X."/>
            <person name="Wang W."/>
            <person name="Lv Y."/>
            <person name="Sun Y."/>
            <person name="Ma L."/>
            <person name="Shen B."/>
            <person name="Zhu C."/>
        </authorList>
    </citation>
    <scope>NUCLEOTIDE SEQUENCE [LARGE SCALE GENOMIC DNA]</scope>
</reference>
<name>A0A084WS96_ANOSI</name>
<protein>
    <submittedName>
        <fullName evidence="2 3">Uncharacterized protein</fullName>
    </submittedName>
</protein>
<evidence type="ECO:0000256" key="1">
    <source>
        <dbReference type="SAM" id="MobiDB-lite"/>
    </source>
</evidence>
<accession>A0A084WS96</accession>
<organism evidence="2">
    <name type="scientific">Anopheles sinensis</name>
    <name type="common">Mosquito</name>
    <dbReference type="NCBI Taxonomy" id="74873"/>
    <lineage>
        <taxon>Eukaryota</taxon>
        <taxon>Metazoa</taxon>
        <taxon>Ecdysozoa</taxon>
        <taxon>Arthropoda</taxon>
        <taxon>Hexapoda</taxon>
        <taxon>Insecta</taxon>
        <taxon>Pterygota</taxon>
        <taxon>Neoptera</taxon>
        <taxon>Endopterygota</taxon>
        <taxon>Diptera</taxon>
        <taxon>Nematocera</taxon>
        <taxon>Culicoidea</taxon>
        <taxon>Culicidae</taxon>
        <taxon>Anophelinae</taxon>
        <taxon>Anopheles</taxon>
    </lineage>
</organism>
<proteinExistence type="predicted"/>
<dbReference type="EMBL" id="ATLV01026404">
    <property type="status" value="NOT_ANNOTATED_CDS"/>
    <property type="molecule type" value="Genomic_DNA"/>
</dbReference>
<feature type="compositionally biased region" description="Low complexity" evidence="1">
    <location>
        <begin position="77"/>
        <end position="88"/>
    </location>
</feature>
<reference evidence="3" key="2">
    <citation type="submission" date="2020-05" db="UniProtKB">
        <authorList>
            <consortium name="EnsemblMetazoa"/>
        </authorList>
    </citation>
    <scope>IDENTIFICATION</scope>
</reference>
<feature type="region of interest" description="Disordered" evidence="1">
    <location>
        <begin position="1"/>
        <end position="37"/>
    </location>
</feature>
<evidence type="ECO:0000313" key="4">
    <source>
        <dbReference type="Proteomes" id="UP000030765"/>
    </source>
</evidence>
<dbReference type="EMBL" id="KE525413">
    <property type="protein sequence ID" value="KFB53090.1"/>
    <property type="molecule type" value="Genomic_DNA"/>
</dbReference>
<evidence type="ECO:0000313" key="3">
    <source>
        <dbReference type="EnsemblMetazoa" id="ASIC021382-PA"/>
    </source>
</evidence>